<feature type="transmembrane region" description="Helical" evidence="1">
    <location>
        <begin position="146"/>
        <end position="164"/>
    </location>
</feature>
<dbReference type="Proteomes" id="UP001221150">
    <property type="component" value="Unassembled WGS sequence"/>
</dbReference>
<evidence type="ECO:0000313" key="2">
    <source>
        <dbReference type="EMBL" id="MDF3299173.1"/>
    </source>
</evidence>
<keyword evidence="1" id="KW-0472">Membrane</keyword>
<sequence>MRPVAAEPPHGPAEHALQTPRAAGLAGVLFALLLSGAIVLMRLGLPSGAAAVTAGGFTDSTRRSAVRTALALVPFAGIFFLWFVGVVRARVGEAEDKFLATVFLGSGLVFVATMYGAAAAAGAVLATAHPAGSAPSLPTWDFGRHYAYTLMMGYAMRMAAVFTFSTSTIGHRLGILPRWLSLLGFVSGLVLLFVAADVPWSELVFPAWAFVLSVYILVAGGRGGARAAAVPA</sequence>
<proteinExistence type="predicted"/>
<keyword evidence="1" id="KW-1133">Transmembrane helix</keyword>
<feature type="transmembrane region" description="Helical" evidence="1">
    <location>
        <begin position="65"/>
        <end position="86"/>
    </location>
</feature>
<feature type="transmembrane region" description="Helical" evidence="1">
    <location>
        <begin position="176"/>
        <end position="194"/>
    </location>
</feature>
<evidence type="ECO:0000313" key="3">
    <source>
        <dbReference type="Proteomes" id="UP001221150"/>
    </source>
</evidence>
<feature type="transmembrane region" description="Helical" evidence="1">
    <location>
        <begin position="200"/>
        <end position="218"/>
    </location>
</feature>
<name>A0ABT6A3E2_9ACTN</name>
<evidence type="ECO:0000256" key="1">
    <source>
        <dbReference type="SAM" id="Phobius"/>
    </source>
</evidence>
<feature type="transmembrane region" description="Helical" evidence="1">
    <location>
        <begin position="98"/>
        <end position="126"/>
    </location>
</feature>
<keyword evidence="1" id="KW-0812">Transmembrane</keyword>
<accession>A0ABT6A3E2</accession>
<gene>
    <name evidence="2" type="ORF">P3H78_11100</name>
</gene>
<organism evidence="2 3">
    <name type="scientific">Streptomyces tropicalis</name>
    <dbReference type="NCBI Taxonomy" id="3034234"/>
    <lineage>
        <taxon>Bacteria</taxon>
        <taxon>Bacillati</taxon>
        <taxon>Actinomycetota</taxon>
        <taxon>Actinomycetes</taxon>
        <taxon>Kitasatosporales</taxon>
        <taxon>Streptomycetaceae</taxon>
        <taxon>Streptomyces</taxon>
    </lineage>
</organism>
<dbReference type="RefSeq" id="WP_276108709.1">
    <property type="nucleotide sequence ID" value="NZ_JARJBB010000004.1"/>
</dbReference>
<keyword evidence="3" id="KW-1185">Reference proteome</keyword>
<feature type="transmembrane region" description="Helical" evidence="1">
    <location>
        <begin position="22"/>
        <end position="45"/>
    </location>
</feature>
<comment type="caution">
    <text evidence="2">The sequence shown here is derived from an EMBL/GenBank/DDBJ whole genome shotgun (WGS) entry which is preliminary data.</text>
</comment>
<dbReference type="EMBL" id="JARJBB010000004">
    <property type="protein sequence ID" value="MDF3299173.1"/>
    <property type="molecule type" value="Genomic_DNA"/>
</dbReference>
<reference evidence="2 3" key="1">
    <citation type="submission" date="2023-03" db="EMBL/GenBank/DDBJ databases">
        <title>Draft genome sequence of Streptomyces sp. K1PA1 isolated from peat swamp forest in Thailand.</title>
        <authorList>
            <person name="Klaysubun C."/>
            <person name="Duangmal K."/>
        </authorList>
    </citation>
    <scope>NUCLEOTIDE SEQUENCE [LARGE SCALE GENOMIC DNA]</scope>
    <source>
        <strain evidence="2 3">K1PA1</strain>
    </source>
</reference>
<evidence type="ECO:0008006" key="4">
    <source>
        <dbReference type="Google" id="ProtNLM"/>
    </source>
</evidence>
<protein>
    <recommendedName>
        <fullName evidence="4">DUF4386 family protein</fullName>
    </recommendedName>
</protein>